<organism evidence="1 2">
    <name type="scientific">Inconstantimicrobium mannanitabidum</name>
    <dbReference type="NCBI Taxonomy" id="1604901"/>
    <lineage>
        <taxon>Bacteria</taxon>
        <taxon>Bacillati</taxon>
        <taxon>Bacillota</taxon>
        <taxon>Clostridia</taxon>
        <taxon>Eubacteriales</taxon>
        <taxon>Clostridiaceae</taxon>
        <taxon>Inconstantimicrobium</taxon>
    </lineage>
</organism>
<reference evidence="1" key="1">
    <citation type="journal article" date="2025" name="Int. J. Syst. Evol. Microbiol.">
        <title>Inconstantimicrobium mannanitabidum sp. nov., a novel member of the family Clostridiaceae isolated from anoxic soil under the treatment of reductive soil disinfestation.</title>
        <authorList>
            <person name="Ueki A."/>
            <person name="Tonouchi A."/>
            <person name="Honma S."/>
            <person name="Kaku N."/>
            <person name="Ueki K."/>
        </authorList>
    </citation>
    <scope>NUCLEOTIDE SEQUENCE</scope>
    <source>
        <strain evidence="1">TW13</strain>
    </source>
</reference>
<sequence length="273" mass="31051">MKKIIKQVKTYLPFATNVFQKNLSYKANVIIFLIGEAMMLAVSYYLWRAIYSSSPDKIIKGFSLNEMIIYVLVSFLTALIISVDITYDISNEVKDGSIAINLIRPISYEKRMLFQAFGNVMYNFLIIFILAFIAINILFYSYNGNINIVNILLYFVSIILGLLINFYFSYSFALLSFKITNMWGLSQIVKALIELLSGALIPIVFFPKSVQILFNFLPFSSSIYTPTMIYLGKLTGVSLVKAIALQLAWVLLLMFIARTMWNALIKKLTILGG</sequence>
<keyword evidence="2" id="KW-1185">Reference proteome</keyword>
<gene>
    <name evidence="1" type="ORF">rsdtw13_25020</name>
</gene>
<dbReference type="EMBL" id="BROD01000001">
    <property type="protein sequence ID" value="GKX67244.1"/>
    <property type="molecule type" value="Genomic_DNA"/>
</dbReference>
<evidence type="ECO:0000313" key="2">
    <source>
        <dbReference type="Proteomes" id="UP001058074"/>
    </source>
</evidence>
<accession>A0ACB5RDA1</accession>
<protein>
    <submittedName>
        <fullName evidence="1">Uncharacterized protein</fullName>
    </submittedName>
</protein>
<comment type="caution">
    <text evidence="1">The sequence shown here is derived from an EMBL/GenBank/DDBJ whole genome shotgun (WGS) entry which is preliminary data.</text>
</comment>
<evidence type="ECO:0000313" key="1">
    <source>
        <dbReference type="EMBL" id="GKX67244.1"/>
    </source>
</evidence>
<dbReference type="Proteomes" id="UP001058074">
    <property type="component" value="Unassembled WGS sequence"/>
</dbReference>
<name>A0ACB5RDA1_9CLOT</name>
<proteinExistence type="predicted"/>